<accession>A0ABW1QVB7</accession>
<dbReference type="CDD" id="cd00267">
    <property type="entry name" value="ABC_ATPase"/>
    <property type="match status" value="1"/>
</dbReference>
<dbReference type="Gene3D" id="3.40.50.300">
    <property type="entry name" value="P-loop containing nucleotide triphosphate hydrolases"/>
    <property type="match status" value="2"/>
</dbReference>
<sequence>MTHDGIHVRGLRVWLPGRGHVLGEATSGAGIDVDLGGVTLLVGRSGSGTSLLLDALAGDLPAGAMVSGSVRTPATAGSGHGDIVRIPPDLPDVSVRDLWVGPGRAAPDMELLHALGVSVTDTTRTATLPSALRAALALAATLARPDVALLLGDQVLGRLRPEHRAPALAALRRRAQAGTTVVLAEHLLEDALAAADTVVELVRGQAMSNPAATWTPRTLPLPPQYAAARLLALPRPVWGRAGALADVPAASSAAPRSTGRNVGDVLVRARPEESCLARELEIHHHETIGVVALDRDDARALDVARRVVAIAAGRRVLPHPLTLPDRTQVRALIRVWERRHQLGRRTFDVAALQPLRLQDLVIDPLRCTDQHSSGERAALAWAMGAVVPGPRLLLHPERSLDATSRRALATHLSAGPGTGAPHVVISHDPEFLVRACHRLVLLDGDAEEQVGTPALLAPSLPVPPVLRRHGLRVNRVADLRAPALPTPTPTLTGDLRV</sequence>
<dbReference type="SUPFAM" id="SSF52540">
    <property type="entry name" value="P-loop containing nucleoside triphosphate hydrolases"/>
    <property type="match status" value="2"/>
</dbReference>
<protein>
    <recommendedName>
        <fullName evidence="3">ATP-binding cassette domain-containing protein</fullName>
    </recommendedName>
</protein>
<gene>
    <name evidence="1" type="ORF">ACFPWU_01295</name>
</gene>
<dbReference type="Proteomes" id="UP001596098">
    <property type="component" value="Unassembled WGS sequence"/>
</dbReference>
<proteinExistence type="predicted"/>
<comment type="caution">
    <text evidence="1">The sequence shown here is derived from an EMBL/GenBank/DDBJ whole genome shotgun (WGS) entry which is preliminary data.</text>
</comment>
<organism evidence="1 2">
    <name type="scientific">Nocardioides yefusunii</name>
    <dbReference type="NCBI Taxonomy" id="2500546"/>
    <lineage>
        <taxon>Bacteria</taxon>
        <taxon>Bacillati</taxon>
        <taxon>Actinomycetota</taxon>
        <taxon>Actinomycetes</taxon>
        <taxon>Propionibacteriales</taxon>
        <taxon>Nocardioidaceae</taxon>
        <taxon>Nocardioides</taxon>
    </lineage>
</organism>
<dbReference type="RefSeq" id="WP_128220461.1">
    <property type="nucleotide sequence ID" value="NZ_CP034929.1"/>
</dbReference>
<evidence type="ECO:0000313" key="2">
    <source>
        <dbReference type="Proteomes" id="UP001596098"/>
    </source>
</evidence>
<reference evidence="2" key="1">
    <citation type="journal article" date="2019" name="Int. J. Syst. Evol. Microbiol.">
        <title>The Global Catalogue of Microorganisms (GCM) 10K type strain sequencing project: providing services to taxonomists for standard genome sequencing and annotation.</title>
        <authorList>
            <consortium name="The Broad Institute Genomics Platform"/>
            <consortium name="The Broad Institute Genome Sequencing Center for Infectious Disease"/>
            <person name="Wu L."/>
            <person name="Ma J."/>
        </authorList>
    </citation>
    <scope>NUCLEOTIDE SEQUENCE [LARGE SCALE GENOMIC DNA]</scope>
    <source>
        <strain evidence="2">DFY28</strain>
    </source>
</reference>
<keyword evidence="2" id="KW-1185">Reference proteome</keyword>
<evidence type="ECO:0000313" key="1">
    <source>
        <dbReference type="EMBL" id="MFC6152298.1"/>
    </source>
</evidence>
<dbReference type="InterPro" id="IPR027417">
    <property type="entry name" value="P-loop_NTPase"/>
</dbReference>
<dbReference type="EMBL" id="JBHSQI010000001">
    <property type="protein sequence ID" value="MFC6152298.1"/>
    <property type="molecule type" value="Genomic_DNA"/>
</dbReference>
<name>A0ABW1QVB7_9ACTN</name>
<evidence type="ECO:0008006" key="3">
    <source>
        <dbReference type="Google" id="ProtNLM"/>
    </source>
</evidence>